<dbReference type="AlphaFoldDB" id="A0A5B7GDF2"/>
<dbReference type="Proteomes" id="UP000324222">
    <property type="component" value="Unassembled WGS sequence"/>
</dbReference>
<sequence>MKRGVAESFAHQVSSSVDIEQACRGEGAQWPFHGHMLDEFRLLCPVKVSVQRGAGQSLSGAVPRLFVVLCGNGISERCHRTVKTIQARTGCPVAQAVYRYNVMPRGNSAASAPANRIFQYEVRLLGIDGALQLQELPGHRDKNCIGTVLRLTAYLATYGTYGWTLLCYRLPQKRCHPRGGRMRKRNTPYCSRYEPLLWIRTMKKQPRRKIKKEAAQKDHTTATTEYTRASFYTAVSILCSVCV</sequence>
<comment type="caution">
    <text evidence="1">The sequence shown here is derived from an EMBL/GenBank/DDBJ whole genome shotgun (WGS) entry which is preliminary data.</text>
</comment>
<name>A0A5B7GDF2_PORTR</name>
<evidence type="ECO:0000313" key="1">
    <source>
        <dbReference type="EMBL" id="MPC54534.1"/>
    </source>
</evidence>
<dbReference type="EMBL" id="VSRR010012429">
    <property type="protein sequence ID" value="MPC54534.1"/>
    <property type="molecule type" value="Genomic_DNA"/>
</dbReference>
<accession>A0A5B7GDF2</accession>
<keyword evidence="2" id="KW-1185">Reference proteome</keyword>
<dbReference type="OrthoDB" id="6378490at2759"/>
<protein>
    <submittedName>
        <fullName evidence="1">Uncharacterized protein</fullName>
    </submittedName>
</protein>
<proteinExistence type="predicted"/>
<organism evidence="1 2">
    <name type="scientific">Portunus trituberculatus</name>
    <name type="common">Swimming crab</name>
    <name type="synonym">Neptunus trituberculatus</name>
    <dbReference type="NCBI Taxonomy" id="210409"/>
    <lineage>
        <taxon>Eukaryota</taxon>
        <taxon>Metazoa</taxon>
        <taxon>Ecdysozoa</taxon>
        <taxon>Arthropoda</taxon>
        <taxon>Crustacea</taxon>
        <taxon>Multicrustacea</taxon>
        <taxon>Malacostraca</taxon>
        <taxon>Eumalacostraca</taxon>
        <taxon>Eucarida</taxon>
        <taxon>Decapoda</taxon>
        <taxon>Pleocyemata</taxon>
        <taxon>Brachyura</taxon>
        <taxon>Eubrachyura</taxon>
        <taxon>Portunoidea</taxon>
        <taxon>Portunidae</taxon>
        <taxon>Portuninae</taxon>
        <taxon>Portunus</taxon>
    </lineage>
</organism>
<gene>
    <name evidence="1" type="ORF">E2C01_048455</name>
</gene>
<evidence type="ECO:0000313" key="2">
    <source>
        <dbReference type="Proteomes" id="UP000324222"/>
    </source>
</evidence>
<reference evidence="1 2" key="1">
    <citation type="submission" date="2019-05" db="EMBL/GenBank/DDBJ databases">
        <title>Another draft genome of Portunus trituberculatus and its Hox gene families provides insights of decapod evolution.</title>
        <authorList>
            <person name="Jeong J.-H."/>
            <person name="Song I."/>
            <person name="Kim S."/>
            <person name="Choi T."/>
            <person name="Kim D."/>
            <person name="Ryu S."/>
            <person name="Kim W."/>
        </authorList>
    </citation>
    <scope>NUCLEOTIDE SEQUENCE [LARGE SCALE GENOMIC DNA]</scope>
    <source>
        <tissue evidence="1">Muscle</tissue>
    </source>
</reference>